<dbReference type="InterPro" id="IPR032739">
    <property type="entry name" value="MRNIP"/>
</dbReference>
<proteinExistence type="predicted"/>
<evidence type="ECO:0000313" key="2">
    <source>
        <dbReference type="Proteomes" id="UP001190926"/>
    </source>
</evidence>
<sequence length="236" mass="27780">MAKDVRKFVQNFNMSRQLSDHKQSLYNHDSQQIVESPKVEQQKRKRNDWTEYIDDDQEEYCRKFEEERKFAPGDGGVEFEPIVMTEMPEAMFVKPKVKDCSSKRYGTGNLLKPSFPNRREGKTYHSLHSQDITCLERDSNRNYTKRAEDNCSQASKWNSFMAQIRGNCSSAKDENYSNGEHQKIAGKKVSKWSSFITEEESDGDDLENWKRRDDDHLLELSMNDERVEEDIHPDFL</sequence>
<dbReference type="PANTHER" id="PTHR15863">
    <property type="entry name" value="MRN COMPLEX-INTERACTING PROTEIN"/>
    <property type="match status" value="1"/>
</dbReference>
<comment type="caution">
    <text evidence="1">The sequence shown here is derived from an EMBL/GenBank/DDBJ whole genome shotgun (WGS) entry which is preliminary data.</text>
</comment>
<gene>
    <name evidence="1" type="ORF">C2S53_016438</name>
</gene>
<organism evidence="1 2">
    <name type="scientific">Perilla frutescens var. hirtella</name>
    <name type="common">Perilla citriodora</name>
    <name type="synonym">Perilla setoyensis</name>
    <dbReference type="NCBI Taxonomy" id="608512"/>
    <lineage>
        <taxon>Eukaryota</taxon>
        <taxon>Viridiplantae</taxon>
        <taxon>Streptophyta</taxon>
        <taxon>Embryophyta</taxon>
        <taxon>Tracheophyta</taxon>
        <taxon>Spermatophyta</taxon>
        <taxon>Magnoliopsida</taxon>
        <taxon>eudicotyledons</taxon>
        <taxon>Gunneridae</taxon>
        <taxon>Pentapetalae</taxon>
        <taxon>asterids</taxon>
        <taxon>lamiids</taxon>
        <taxon>Lamiales</taxon>
        <taxon>Lamiaceae</taxon>
        <taxon>Nepetoideae</taxon>
        <taxon>Elsholtzieae</taxon>
        <taxon>Perilla</taxon>
    </lineage>
</organism>
<dbReference type="EMBL" id="SDAM02000137">
    <property type="protein sequence ID" value="KAH6827892.1"/>
    <property type="molecule type" value="Genomic_DNA"/>
</dbReference>
<protein>
    <submittedName>
        <fullName evidence="1">Uncharacterized protein</fullName>
    </submittedName>
</protein>
<dbReference type="AlphaFoldDB" id="A0AAD4P6T4"/>
<dbReference type="GO" id="GO:0003682">
    <property type="term" value="F:chromatin binding"/>
    <property type="evidence" value="ECO:0007669"/>
    <property type="project" value="TreeGrafter"/>
</dbReference>
<dbReference type="PANTHER" id="PTHR15863:SF2">
    <property type="entry name" value="MRN COMPLEX-INTERACTING PROTEIN"/>
    <property type="match status" value="1"/>
</dbReference>
<dbReference type="Proteomes" id="UP001190926">
    <property type="component" value="Unassembled WGS sequence"/>
</dbReference>
<dbReference type="GO" id="GO:0005634">
    <property type="term" value="C:nucleus"/>
    <property type="evidence" value="ECO:0007669"/>
    <property type="project" value="TreeGrafter"/>
</dbReference>
<reference evidence="1 2" key="1">
    <citation type="journal article" date="2021" name="Nat. Commun.">
        <title>Incipient diploidization of the medicinal plant Perilla within 10,000 years.</title>
        <authorList>
            <person name="Zhang Y."/>
            <person name="Shen Q."/>
            <person name="Leng L."/>
            <person name="Zhang D."/>
            <person name="Chen S."/>
            <person name="Shi Y."/>
            <person name="Ning Z."/>
            <person name="Chen S."/>
        </authorList>
    </citation>
    <scope>NUCLEOTIDE SEQUENCE [LARGE SCALE GENOMIC DNA]</scope>
    <source>
        <strain evidence="2">cv. PC099</strain>
    </source>
</reference>
<evidence type="ECO:0000313" key="1">
    <source>
        <dbReference type="EMBL" id="KAH6827892.1"/>
    </source>
</evidence>
<keyword evidence="2" id="KW-1185">Reference proteome</keyword>
<name>A0AAD4P6T4_PERFH</name>
<accession>A0AAD4P6T4</accession>
<dbReference type="GO" id="GO:0007095">
    <property type="term" value="P:mitotic G2 DNA damage checkpoint signaling"/>
    <property type="evidence" value="ECO:0007669"/>
    <property type="project" value="TreeGrafter"/>
</dbReference>